<dbReference type="Pfam" id="PF13241">
    <property type="entry name" value="NAD_binding_7"/>
    <property type="match status" value="1"/>
</dbReference>
<dbReference type="Proteomes" id="UP000244903">
    <property type="component" value="Chromosome"/>
</dbReference>
<keyword evidence="7" id="KW-0489">Methyltransferase</keyword>
<name>A0AAD0NLX4_9ACTN</name>
<keyword evidence="5" id="KW-0627">Porphyrin biosynthesis</keyword>
<evidence type="ECO:0000256" key="2">
    <source>
        <dbReference type="ARBA" id="ARBA00012400"/>
    </source>
</evidence>
<dbReference type="GO" id="GO:0019354">
    <property type="term" value="P:siroheme biosynthetic process"/>
    <property type="evidence" value="ECO:0007669"/>
    <property type="project" value="InterPro"/>
</dbReference>
<dbReference type="GO" id="GO:0043115">
    <property type="term" value="F:precorrin-2 dehydrogenase activity"/>
    <property type="evidence" value="ECO:0007669"/>
    <property type="project" value="UniProtKB-EC"/>
</dbReference>
<keyword evidence="4" id="KW-0520">NAD</keyword>
<evidence type="ECO:0000256" key="5">
    <source>
        <dbReference type="ARBA" id="ARBA00023244"/>
    </source>
</evidence>
<dbReference type="InterPro" id="IPR036291">
    <property type="entry name" value="NAD(P)-bd_dom_sf"/>
</dbReference>
<dbReference type="Gene3D" id="3.40.1010.10">
    <property type="entry name" value="Cobalt-precorrin-4 Transmethylase, Domain 1"/>
    <property type="match status" value="1"/>
</dbReference>
<evidence type="ECO:0000256" key="4">
    <source>
        <dbReference type="ARBA" id="ARBA00023027"/>
    </source>
</evidence>
<dbReference type="InterPro" id="IPR000878">
    <property type="entry name" value="4pyrrol_Mease"/>
</dbReference>
<gene>
    <name evidence="7" type="ORF">A6048_00655</name>
</gene>
<dbReference type="SUPFAM" id="SSF51735">
    <property type="entry name" value="NAD(P)-binding Rossmann-fold domains"/>
    <property type="match status" value="1"/>
</dbReference>
<dbReference type="Gene3D" id="3.40.50.720">
    <property type="entry name" value="NAD(P)-binding Rossmann-like Domain"/>
    <property type="match status" value="1"/>
</dbReference>
<dbReference type="InterPro" id="IPR028161">
    <property type="entry name" value="Met8-like"/>
</dbReference>
<keyword evidence="7" id="KW-0808">Transferase</keyword>
<dbReference type="GO" id="GO:0032259">
    <property type="term" value="P:methylation"/>
    <property type="evidence" value="ECO:0007669"/>
    <property type="project" value="UniProtKB-KW"/>
</dbReference>
<organism evidence="7 8">
    <name type="scientific">Dietzia psychralcaliphila</name>
    <dbReference type="NCBI Taxonomy" id="139021"/>
    <lineage>
        <taxon>Bacteria</taxon>
        <taxon>Bacillati</taxon>
        <taxon>Actinomycetota</taxon>
        <taxon>Actinomycetes</taxon>
        <taxon>Mycobacteriales</taxon>
        <taxon>Dietziaceae</taxon>
        <taxon>Dietzia</taxon>
    </lineage>
</organism>
<dbReference type="InterPro" id="IPR035996">
    <property type="entry name" value="4pyrrol_Methylase_sf"/>
</dbReference>
<dbReference type="Pfam" id="PF00590">
    <property type="entry name" value="TP_methylase"/>
    <property type="match status" value="1"/>
</dbReference>
<keyword evidence="3" id="KW-0560">Oxidoreductase</keyword>
<dbReference type="EC" id="1.3.1.76" evidence="2"/>
<evidence type="ECO:0000313" key="7">
    <source>
        <dbReference type="EMBL" id="AWH94270.1"/>
    </source>
</evidence>
<sequence>MTIAFADATPAATPAAAPPAAPALDGLPLTVGLSAREVLVVGAGPVSVRRAETFLEAGAVIRVVAPRVDPAMAALAARAGDHVVVVTRNFVPADLDTPWMVHVATGDPVVDAEVATLCEQRRIWCVAAGDAALGSARVPARTAVATPAGLVRIAVDSSDPRRSVRVGRHVARSLATAPAGLRARRRPEAGWLVLVGGSGDGDLLTVRARRFIHAADVLVVDGAADPGLLAEIDDDVEVIEVGSTLPVDAVARVVAARCAAGHGVVRIVAAETLADRAGELRAAGVEFEIVPGVIDGGA</sequence>
<evidence type="ECO:0000259" key="6">
    <source>
        <dbReference type="Pfam" id="PF00590"/>
    </source>
</evidence>
<dbReference type="EMBL" id="CP015453">
    <property type="protein sequence ID" value="AWH94270.1"/>
    <property type="molecule type" value="Genomic_DNA"/>
</dbReference>
<feature type="domain" description="Tetrapyrrole methylase" evidence="6">
    <location>
        <begin position="194"/>
        <end position="293"/>
    </location>
</feature>
<dbReference type="InterPro" id="IPR014777">
    <property type="entry name" value="4pyrrole_Mease_sub1"/>
</dbReference>
<dbReference type="AlphaFoldDB" id="A0AAD0NLX4"/>
<dbReference type="GO" id="GO:0004325">
    <property type="term" value="F:ferrochelatase activity"/>
    <property type="evidence" value="ECO:0007669"/>
    <property type="project" value="InterPro"/>
</dbReference>
<comment type="pathway">
    <text evidence="1">Porphyrin-containing compound metabolism; siroheme biosynthesis; sirohydrochlorin from precorrin-2: step 1/1.</text>
</comment>
<dbReference type="GO" id="GO:0008168">
    <property type="term" value="F:methyltransferase activity"/>
    <property type="evidence" value="ECO:0007669"/>
    <property type="project" value="UniProtKB-KW"/>
</dbReference>
<accession>A0AAD0NLX4</accession>
<reference evidence="7 8" key="1">
    <citation type="submission" date="2016-04" db="EMBL/GenBank/DDBJ databases">
        <title>Complete genome sequence of the haloalkaliphilic hydrocarbon-degrading bacterium Dietzia psychralcaliphila ILA-1T, isolated from a drain of a fish product-processing plant.</title>
        <authorList>
            <person name="Zhao J."/>
            <person name="Hu B."/>
            <person name="Geng S."/>
            <person name="Nie Y."/>
            <person name="Tang Y."/>
        </authorList>
    </citation>
    <scope>NUCLEOTIDE SEQUENCE [LARGE SCALE GENOMIC DNA]</scope>
    <source>
        <strain evidence="7 8">ILA-1</strain>
    </source>
</reference>
<dbReference type="KEGG" id="dpc:A6048_00655"/>
<proteinExistence type="predicted"/>
<keyword evidence="8" id="KW-1185">Reference proteome</keyword>
<dbReference type="SUPFAM" id="SSF53790">
    <property type="entry name" value="Tetrapyrrole methylase"/>
    <property type="match status" value="1"/>
</dbReference>
<evidence type="ECO:0000256" key="1">
    <source>
        <dbReference type="ARBA" id="ARBA00005010"/>
    </source>
</evidence>
<evidence type="ECO:0000313" key="8">
    <source>
        <dbReference type="Proteomes" id="UP000244903"/>
    </source>
</evidence>
<protein>
    <recommendedName>
        <fullName evidence="2">precorrin-2 dehydrogenase</fullName>
        <ecNumber evidence="2">1.3.1.76</ecNumber>
    </recommendedName>
</protein>
<dbReference type="PANTHER" id="PTHR35330">
    <property type="entry name" value="SIROHEME BIOSYNTHESIS PROTEIN MET8"/>
    <property type="match status" value="1"/>
</dbReference>
<dbReference type="RefSeq" id="WP_107747786.1">
    <property type="nucleotide sequence ID" value="NZ_CP015453.1"/>
</dbReference>
<dbReference type="PANTHER" id="PTHR35330:SF1">
    <property type="entry name" value="SIROHEME BIOSYNTHESIS PROTEIN MET8"/>
    <property type="match status" value="1"/>
</dbReference>
<evidence type="ECO:0000256" key="3">
    <source>
        <dbReference type="ARBA" id="ARBA00023002"/>
    </source>
</evidence>